<proteinExistence type="predicted"/>
<name>A0A803PHP2_CANSA</name>
<dbReference type="Proteomes" id="UP000596661">
    <property type="component" value="Chromosome 4"/>
</dbReference>
<dbReference type="EMBL" id="UZAU01000362">
    <property type="status" value="NOT_ANNOTATED_CDS"/>
    <property type="molecule type" value="Genomic_DNA"/>
</dbReference>
<reference evidence="1" key="2">
    <citation type="submission" date="2021-03" db="UniProtKB">
        <authorList>
            <consortium name="EnsemblPlants"/>
        </authorList>
    </citation>
    <scope>IDENTIFICATION</scope>
</reference>
<protein>
    <submittedName>
        <fullName evidence="1">Uncharacterized protein</fullName>
    </submittedName>
</protein>
<reference evidence="1" key="1">
    <citation type="submission" date="2018-11" db="EMBL/GenBank/DDBJ databases">
        <authorList>
            <person name="Grassa J C."/>
        </authorList>
    </citation>
    <scope>NUCLEOTIDE SEQUENCE [LARGE SCALE GENOMIC DNA]</scope>
</reference>
<sequence>MANLLLPSRDWDTSKLHTLFEQETINNIIKGGKPCGQGRDRWVWTKESNGLFSTKFAYLIQALERAPLCNVSPALWNKYGALKFRNVTKSFGGAFFQMLCVSLPFSLRECILRRSLILFVGERGDDGTSVPLLQFCFSPLVVFSLGVVIEKLFLYASIVMDIIWRVYYESCLFASSKAVRPHTCPFNQMIGSRSTVMLQLDVDPCA</sequence>
<evidence type="ECO:0000313" key="2">
    <source>
        <dbReference type="Proteomes" id="UP000596661"/>
    </source>
</evidence>
<dbReference type="Gramene" id="evm.model.04.503">
    <property type="protein sequence ID" value="cds.evm.model.04.503"/>
    <property type="gene ID" value="evm.TU.04.503"/>
</dbReference>
<accession>A0A803PHP2</accession>
<dbReference type="EnsemblPlants" id="evm.model.04.503">
    <property type="protein sequence ID" value="cds.evm.model.04.503"/>
    <property type="gene ID" value="evm.TU.04.503"/>
</dbReference>
<dbReference type="AlphaFoldDB" id="A0A803PHP2"/>
<keyword evidence="2" id="KW-1185">Reference proteome</keyword>
<organism evidence="1 2">
    <name type="scientific">Cannabis sativa</name>
    <name type="common">Hemp</name>
    <name type="synonym">Marijuana</name>
    <dbReference type="NCBI Taxonomy" id="3483"/>
    <lineage>
        <taxon>Eukaryota</taxon>
        <taxon>Viridiplantae</taxon>
        <taxon>Streptophyta</taxon>
        <taxon>Embryophyta</taxon>
        <taxon>Tracheophyta</taxon>
        <taxon>Spermatophyta</taxon>
        <taxon>Magnoliopsida</taxon>
        <taxon>eudicotyledons</taxon>
        <taxon>Gunneridae</taxon>
        <taxon>Pentapetalae</taxon>
        <taxon>rosids</taxon>
        <taxon>fabids</taxon>
        <taxon>Rosales</taxon>
        <taxon>Cannabaceae</taxon>
        <taxon>Cannabis</taxon>
    </lineage>
</organism>
<evidence type="ECO:0000313" key="1">
    <source>
        <dbReference type="EnsemblPlants" id="cds.evm.model.04.503"/>
    </source>
</evidence>